<comment type="caution">
    <text evidence="2">The sequence shown here is derived from an EMBL/GenBank/DDBJ whole genome shotgun (WGS) entry which is preliminary data.</text>
</comment>
<protein>
    <recommendedName>
        <fullName evidence="1">Lantibiotic dehydratase N-terminal domain-containing protein</fullName>
    </recommendedName>
</protein>
<feature type="domain" description="Lantibiotic dehydratase N-terminal" evidence="1">
    <location>
        <begin position="72"/>
        <end position="500"/>
    </location>
</feature>
<gene>
    <name evidence="2" type="ORF">HNR73_006067</name>
</gene>
<sequence>MSDLPAHLVRFPGSSWCVWRECSLRSAGFPVSAAARFADTAAAAAVSDADPGSGWAAAQERSTAVLRSFVDDPLFREAVAWQNPSIERNWMGRLAASDDDRKLRKSRYLRAVAAYAQRYATKNDTIGFYGPVAWATWDETTPGLTVSAGPGLLRTRTTYFENWAIEELARTLSLDPALRPWLKPRVAAACLFDAPVVHRAFGGPVVFDAAEVELLGWCDGSRSVREITTLLDGVWDEAGILARLDAWAAEGIVQADFTGPIEARPEARLRAVLGEVGDADARAGALARLDRLDAARDGLVAARGDATAVAEASGRLSAVFEELTGARSSRRDGEMYAGRTLVYEDARRDLDVTLGSALLESLAPPLSIVLDSASWLLARSGETLLDRLTGILRRHRDRTGESSMPFTEFLTRATPVLSPWSGADSPLDEVITEFQDRWAKVLGLPGDARRHHVAGESVARAAAEAFPPSPAPWPGATHLSPDLMIAARDVAAIESGDHTFVLGELHLSNNTLQARPFVEQHDDPARLLRGMESDHGDRRVFYVPTRESPLVSSRAYPSALLSPAYTYWCLHDDSGGAAGPVLPAAAMTVHLDGDTATVRERLGGRRFALLDVLDEQLSWVVANIFAPLPKARHNPRVSIDRLVLHRESWHVDAADVDWAHHPRASERYRLAQAWRAEHGIPPRVFYKFTGEVKPCFLDFTSPALVECFAQSARADAASPEAGAVGFSEMLPDLDDVWLPGPGGTYTSEFRLVCLNRPH</sequence>
<evidence type="ECO:0000313" key="3">
    <source>
        <dbReference type="Proteomes" id="UP000548476"/>
    </source>
</evidence>
<proteinExistence type="predicted"/>
<organism evidence="2 3">
    <name type="scientific">Phytomonospora endophytica</name>
    <dbReference type="NCBI Taxonomy" id="714109"/>
    <lineage>
        <taxon>Bacteria</taxon>
        <taxon>Bacillati</taxon>
        <taxon>Actinomycetota</taxon>
        <taxon>Actinomycetes</taxon>
        <taxon>Micromonosporales</taxon>
        <taxon>Micromonosporaceae</taxon>
        <taxon>Phytomonospora</taxon>
    </lineage>
</organism>
<keyword evidence="3" id="KW-1185">Reference proteome</keyword>
<dbReference type="RefSeq" id="WP_184790980.1">
    <property type="nucleotide sequence ID" value="NZ_BONT01000047.1"/>
</dbReference>
<evidence type="ECO:0000259" key="1">
    <source>
        <dbReference type="Pfam" id="PF04738"/>
    </source>
</evidence>
<dbReference type="Pfam" id="PF04738">
    <property type="entry name" value="Lant_dehydr_N"/>
    <property type="match status" value="1"/>
</dbReference>
<name>A0A841FXV3_9ACTN</name>
<reference evidence="2 3" key="1">
    <citation type="submission" date="2020-08" db="EMBL/GenBank/DDBJ databases">
        <title>Genomic Encyclopedia of Type Strains, Phase IV (KMG-IV): sequencing the most valuable type-strain genomes for metagenomic binning, comparative biology and taxonomic classification.</title>
        <authorList>
            <person name="Goeker M."/>
        </authorList>
    </citation>
    <scope>NUCLEOTIDE SEQUENCE [LARGE SCALE GENOMIC DNA]</scope>
    <source>
        <strain evidence="2 3">YIM 65646</strain>
    </source>
</reference>
<dbReference type="AlphaFoldDB" id="A0A841FXV3"/>
<dbReference type="EMBL" id="JACHGT010000015">
    <property type="protein sequence ID" value="MBB6038187.1"/>
    <property type="molecule type" value="Genomic_DNA"/>
</dbReference>
<dbReference type="Proteomes" id="UP000548476">
    <property type="component" value="Unassembled WGS sequence"/>
</dbReference>
<evidence type="ECO:0000313" key="2">
    <source>
        <dbReference type="EMBL" id="MBB6038187.1"/>
    </source>
</evidence>
<dbReference type="InterPro" id="IPR006827">
    <property type="entry name" value="Lant_deHydtase_N"/>
</dbReference>
<accession>A0A841FXV3</accession>